<evidence type="ECO:0000259" key="1">
    <source>
        <dbReference type="Pfam" id="PF01636"/>
    </source>
</evidence>
<comment type="caution">
    <text evidence="2">The sequence shown here is derived from an EMBL/GenBank/DDBJ whole genome shotgun (WGS) entry which is preliminary data.</text>
</comment>
<protein>
    <submittedName>
        <fullName evidence="2">Aminoglycoside phosphotransferase</fullName>
    </submittedName>
</protein>
<dbReference type="EMBL" id="MTEJ01000066">
    <property type="protein sequence ID" value="OQX12431.1"/>
    <property type="molecule type" value="Genomic_DNA"/>
</dbReference>
<gene>
    <name evidence="2" type="ORF">BWK73_14980</name>
</gene>
<organism evidence="2 3">
    <name type="scientific">Thiothrix lacustris</name>
    <dbReference type="NCBI Taxonomy" id="525917"/>
    <lineage>
        <taxon>Bacteria</taxon>
        <taxon>Pseudomonadati</taxon>
        <taxon>Pseudomonadota</taxon>
        <taxon>Gammaproteobacteria</taxon>
        <taxon>Thiotrichales</taxon>
        <taxon>Thiotrichaceae</taxon>
        <taxon>Thiothrix</taxon>
    </lineage>
</organism>
<dbReference type="Pfam" id="PF01636">
    <property type="entry name" value="APH"/>
    <property type="match status" value="1"/>
</dbReference>
<dbReference type="Proteomes" id="UP000192491">
    <property type="component" value="Unassembled WGS sequence"/>
</dbReference>
<name>A0A1Y1QSF1_9GAMM</name>
<dbReference type="GO" id="GO:0016740">
    <property type="term" value="F:transferase activity"/>
    <property type="evidence" value="ECO:0007669"/>
    <property type="project" value="UniProtKB-KW"/>
</dbReference>
<reference evidence="2 3" key="1">
    <citation type="submission" date="2017-01" db="EMBL/GenBank/DDBJ databases">
        <title>Novel large sulfur bacteria in the metagenomes of groundwater-fed chemosynthetic microbial mats in the Lake Huron basin.</title>
        <authorList>
            <person name="Sharrar A.M."/>
            <person name="Flood B.E."/>
            <person name="Bailey J.V."/>
            <person name="Jones D.S."/>
            <person name="Biddanda B."/>
            <person name="Ruberg S.A."/>
            <person name="Marcus D.N."/>
            <person name="Dick G.J."/>
        </authorList>
    </citation>
    <scope>NUCLEOTIDE SEQUENCE [LARGE SCALE GENOMIC DNA]</scope>
    <source>
        <strain evidence="2">A8</strain>
    </source>
</reference>
<evidence type="ECO:0000313" key="3">
    <source>
        <dbReference type="Proteomes" id="UP000192491"/>
    </source>
</evidence>
<accession>A0A1Y1QSF1</accession>
<dbReference type="InterPro" id="IPR002575">
    <property type="entry name" value="Aminoglycoside_PTrfase"/>
</dbReference>
<dbReference type="InterPro" id="IPR011009">
    <property type="entry name" value="Kinase-like_dom_sf"/>
</dbReference>
<sequence length="335" mass="37990">MTQDVRLEQLTQWVHSLPGWEHALLEVASADASFRRYFRARTVDGTAICMDAPPDKEDVRPFVDITRRLQAKGAHAPTILAQNLLDGFLLLEDLGNTPYLQALSPQTVNNLYADALHALLQLQQADCDHLPAYNERMLRAEMQLMPDWFLSTHLGFSDDEIPHDLINHTIEALVEEAVGQPVAFVHRDYHSRNLMITGDDSPGIIDYQDAVLGPATYDLVSLLRDCYVVWPQSQVAVWVDCFRKEAISQGTIPPVDADNFQRWFDLMGLQRHLKVLGIFARLYHRDGKAGYLNDLPLVLSYVLEIGSRYHETSELVEWMRQAGIPQRIGTVHIPA</sequence>
<dbReference type="Gene3D" id="3.90.1200.10">
    <property type="match status" value="1"/>
</dbReference>
<evidence type="ECO:0000313" key="2">
    <source>
        <dbReference type="EMBL" id="OQX12431.1"/>
    </source>
</evidence>
<proteinExistence type="predicted"/>
<dbReference type="Gene3D" id="3.30.200.20">
    <property type="entry name" value="Phosphorylase Kinase, domain 1"/>
    <property type="match status" value="1"/>
</dbReference>
<feature type="domain" description="Aminoglycoside phosphotransferase" evidence="1">
    <location>
        <begin position="27"/>
        <end position="233"/>
    </location>
</feature>
<dbReference type="SUPFAM" id="SSF56112">
    <property type="entry name" value="Protein kinase-like (PK-like)"/>
    <property type="match status" value="1"/>
</dbReference>
<dbReference type="AlphaFoldDB" id="A0A1Y1QSF1"/>
<keyword evidence="2" id="KW-0808">Transferase</keyword>